<keyword evidence="4 5" id="KW-0472">Membrane</keyword>
<dbReference type="Proteomes" id="UP000325440">
    <property type="component" value="Unassembled WGS sequence"/>
</dbReference>
<sequence>MDEHIIHEKDTYGTFLDDATSETSLLNDNYSRVMGKMSGSVVINVKRPVFQLEDLNEGYRNSSGPEIDLEVSTKRKKVAKLKWSDAKTVVPAIDWLFTNYQWSDDFVKDFVAGFTVAVLNIPQGMAYAMLGNVEPTVGLYMAILPVIVYSLMGTSRHVSMGSFSVVCLMTGKVVNAYANQNNNGNVLSAGAGPFPFTPDSVSLLQQARNDSSVVTVAATVAATATTTYTPIEVATAVTLMVGLIQILMYVFRLGVVCTILSETLVSGFTAGAAVHVVTSQMKELLGVKIESHNGLFQIVLTYYDIVNSITNINLATTAVSCITVALLLMYNLYLKVIINKRLIIPVPIELLTIIIGTLLFQFSTFSNDYHIKLIGEIQRGLPDFKPPPVNLLLSVITESVIIAIVAYSVTMSMALLFSEKLKYSIDTNQELLAQGLGNVCGSFFSCLPFAASLSRSATQQTVGGKTQMASIISASLLVAVVMWIGHLFQPLPRCVLASITIVALKDILLQVRDIVRIWRTSKVDAAIWLVTYLTVILVEIDVGLLAGVLVSLFFVFSQGIGSGVYVLGRIPDTDLYVDAERYRRAVEVPRIRILHYSGSLNVTNRNVFKKKIYSNLARYDGELAPITISINDGKETMVKTQCVIFDLAGMHYMDTSGLSAFAQVIDQLNEAGLSVYVAAVSGNVYDCMRFQRFSTVHFFPSVHDAVEFYKSHESYCS</sequence>
<proteinExistence type="predicted"/>
<evidence type="ECO:0000256" key="4">
    <source>
        <dbReference type="ARBA" id="ARBA00023136"/>
    </source>
</evidence>
<reference evidence="7 8" key="1">
    <citation type="submission" date="2019-08" db="EMBL/GenBank/DDBJ databases">
        <authorList>
            <person name="Alioto T."/>
            <person name="Alioto T."/>
            <person name="Gomez Garrido J."/>
        </authorList>
    </citation>
    <scope>NUCLEOTIDE SEQUENCE [LARGE SCALE GENOMIC DNA]</scope>
</reference>
<dbReference type="SUPFAM" id="SSF52091">
    <property type="entry name" value="SpoIIaa-like"/>
    <property type="match status" value="1"/>
</dbReference>
<feature type="transmembrane region" description="Helical" evidence="5">
    <location>
        <begin position="527"/>
        <end position="556"/>
    </location>
</feature>
<organism evidence="7 8">
    <name type="scientific">Cinara cedri</name>
    <dbReference type="NCBI Taxonomy" id="506608"/>
    <lineage>
        <taxon>Eukaryota</taxon>
        <taxon>Metazoa</taxon>
        <taxon>Ecdysozoa</taxon>
        <taxon>Arthropoda</taxon>
        <taxon>Hexapoda</taxon>
        <taxon>Insecta</taxon>
        <taxon>Pterygota</taxon>
        <taxon>Neoptera</taxon>
        <taxon>Paraneoptera</taxon>
        <taxon>Hemiptera</taxon>
        <taxon>Sternorrhyncha</taxon>
        <taxon>Aphidomorpha</taxon>
        <taxon>Aphidoidea</taxon>
        <taxon>Aphididae</taxon>
        <taxon>Lachninae</taxon>
        <taxon>Cinara</taxon>
    </lineage>
</organism>
<dbReference type="InterPro" id="IPR036513">
    <property type="entry name" value="STAS_dom_sf"/>
</dbReference>
<feature type="transmembrane region" description="Helical" evidence="5">
    <location>
        <begin position="468"/>
        <end position="489"/>
    </location>
</feature>
<evidence type="ECO:0000256" key="3">
    <source>
        <dbReference type="ARBA" id="ARBA00022989"/>
    </source>
</evidence>
<evidence type="ECO:0000256" key="5">
    <source>
        <dbReference type="SAM" id="Phobius"/>
    </source>
</evidence>
<dbReference type="InterPro" id="IPR011547">
    <property type="entry name" value="SLC26A/SulP_dom"/>
</dbReference>
<dbReference type="GO" id="GO:0055085">
    <property type="term" value="P:transmembrane transport"/>
    <property type="evidence" value="ECO:0007669"/>
    <property type="project" value="InterPro"/>
</dbReference>
<evidence type="ECO:0000256" key="2">
    <source>
        <dbReference type="ARBA" id="ARBA00022692"/>
    </source>
</evidence>
<keyword evidence="3 5" id="KW-1133">Transmembrane helix</keyword>
<dbReference type="PANTHER" id="PTHR11814">
    <property type="entry name" value="SULFATE TRANSPORTER"/>
    <property type="match status" value="1"/>
</dbReference>
<gene>
    <name evidence="7" type="ORF">CINCED_3A003177</name>
</gene>
<dbReference type="InterPro" id="IPR001902">
    <property type="entry name" value="SLC26A/SulP_fam"/>
</dbReference>
<name>A0A5E4MB58_9HEMI</name>
<evidence type="ECO:0000313" key="7">
    <source>
        <dbReference type="EMBL" id="VVC28642.1"/>
    </source>
</evidence>
<dbReference type="CDD" id="cd07042">
    <property type="entry name" value="STAS_SulP_like_sulfate_transporter"/>
    <property type="match status" value="1"/>
</dbReference>
<keyword evidence="8" id="KW-1185">Reference proteome</keyword>
<dbReference type="AlphaFoldDB" id="A0A5E4MB58"/>
<dbReference type="Gene3D" id="3.30.750.24">
    <property type="entry name" value="STAS domain"/>
    <property type="match status" value="1"/>
</dbReference>
<feature type="domain" description="STAS" evidence="6">
    <location>
        <begin position="581"/>
        <end position="709"/>
    </location>
</feature>
<protein>
    <submittedName>
        <fullName evidence="7">SLC26A/SulP transporter domain,STAS domain,SLC26A/SulP transporter</fullName>
    </submittedName>
</protein>
<feature type="transmembrane region" description="Helical" evidence="5">
    <location>
        <begin position="312"/>
        <end position="330"/>
    </location>
</feature>
<dbReference type="OrthoDB" id="288203at2759"/>
<keyword evidence="2 5" id="KW-0812">Transmembrane</keyword>
<accession>A0A5E4MB58</accession>
<feature type="transmembrane region" description="Helical" evidence="5">
    <location>
        <begin position="342"/>
        <end position="362"/>
    </location>
</feature>
<evidence type="ECO:0000313" key="8">
    <source>
        <dbReference type="Proteomes" id="UP000325440"/>
    </source>
</evidence>
<dbReference type="InterPro" id="IPR002645">
    <property type="entry name" value="STAS_dom"/>
</dbReference>
<dbReference type="Pfam" id="PF01740">
    <property type="entry name" value="STAS"/>
    <property type="match status" value="1"/>
</dbReference>
<feature type="transmembrane region" description="Helical" evidence="5">
    <location>
        <begin position="136"/>
        <end position="152"/>
    </location>
</feature>
<comment type="subcellular location">
    <subcellularLocation>
        <location evidence="1">Membrane</location>
        <topology evidence="1">Multi-pass membrane protein</topology>
    </subcellularLocation>
</comment>
<feature type="transmembrane region" description="Helical" evidence="5">
    <location>
        <begin position="249"/>
        <end position="274"/>
    </location>
</feature>
<dbReference type="GO" id="GO:0016020">
    <property type="term" value="C:membrane"/>
    <property type="evidence" value="ECO:0007669"/>
    <property type="project" value="UniProtKB-SubCell"/>
</dbReference>
<dbReference type="EMBL" id="CABPRJ010000482">
    <property type="protein sequence ID" value="VVC28642.1"/>
    <property type="molecule type" value="Genomic_DNA"/>
</dbReference>
<dbReference type="Pfam" id="PF00916">
    <property type="entry name" value="Sulfate_transp"/>
    <property type="match status" value="1"/>
</dbReference>
<evidence type="ECO:0000256" key="1">
    <source>
        <dbReference type="ARBA" id="ARBA00004141"/>
    </source>
</evidence>
<dbReference type="PROSITE" id="PS50801">
    <property type="entry name" value="STAS"/>
    <property type="match status" value="1"/>
</dbReference>
<evidence type="ECO:0000259" key="6">
    <source>
        <dbReference type="PROSITE" id="PS50801"/>
    </source>
</evidence>
<feature type="transmembrane region" description="Helical" evidence="5">
    <location>
        <begin position="391"/>
        <end position="417"/>
    </location>
</feature>
<dbReference type="NCBIfam" id="TIGR00815">
    <property type="entry name" value="sulP"/>
    <property type="match status" value="1"/>
</dbReference>